<gene>
    <name evidence="1" type="ORF">KSS89_21035</name>
</gene>
<dbReference type="RefSeq" id="WP_124348015.1">
    <property type="nucleotide sequence ID" value="NZ_CP027706.1"/>
</dbReference>
<evidence type="ECO:0000313" key="2">
    <source>
        <dbReference type="Proteomes" id="UP000693952"/>
    </source>
</evidence>
<accession>A0ABX8MHJ6</accession>
<organism evidence="1 2">
    <name type="scientific">Pseudomonas sessilinigenes</name>
    <dbReference type="NCBI Taxonomy" id="658629"/>
    <lineage>
        <taxon>Bacteria</taxon>
        <taxon>Pseudomonadati</taxon>
        <taxon>Pseudomonadota</taxon>
        <taxon>Gammaproteobacteria</taxon>
        <taxon>Pseudomonadales</taxon>
        <taxon>Pseudomonadaceae</taxon>
        <taxon>Pseudomonas</taxon>
    </lineage>
</organism>
<proteinExistence type="predicted"/>
<protein>
    <submittedName>
        <fullName evidence="1">Uncharacterized protein</fullName>
    </submittedName>
</protein>
<name>A0ABX8MHJ6_9PSED</name>
<keyword evidence="2" id="KW-1185">Reference proteome</keyword>
<sequence length="151" mass="17006">MKAVYGEAYVEKLIDARSYDAMATLGAHIEAAAPLPGEPALGLPIPLFVYVEALTWLAQSVRSGAWTYFEATPLLRQEAMCQGLAQLGGELFMGWYCFGMRHWMDSSRMRELDHWLDESEQVQEAWLASLLDSHRARVKELLCARIEQVVG</sequence>
<dbReference type="EMBL" id="CP077074">
    <property type="protein sequence ID" value="QXH38737.1"/>
    <property type="molecule type" value="Genomic_DNA"/>
</dbReference>
<dbReference type="Proteomes" id="UP000693952">
    <property type="component" value="Chromosome"/>
</dbReference>
<reference evidence="1" key="1">
    <citation type="submission" date="2021-06" db="EMBL/GenBank/DDBJ databases">
        <title>Updating the genus Pseudomonas: Description of 43 new species and partition of the Pseudomonas putida group.</title>
        <authorList>
            <person name="Girard L."/>
            <person name="Lood C."/>
            <person name="Vandamme P."/>
            <person name="Rokni-Zadeh H."/>
            <person name="van Noort V."/>
            <person name="Hofte M."/>
            <person name="Lavigne R."/>
            <person name="De Mot R."/>
        </authorList>
    </citation>
    <scope>NUCLEOTIDE SEQUENCE</scope>
    <source>
        <strain evidence="1">CMR12a</strain>
    </source>
</reference>
<evidence type="ECO:0000313" key="1">
    <source>
        <dbReference type="EMBL" id="QXH38737.1"/>
    </source>
</evidence>